<keyword evidence="4" id="KW-1185">Reference proteome</keyword>
<name>A0A550CMD4_9AGAR</name>
<dbReference type="Gene3D" id="3.40.970.10">
    <property type="entry name" value="Ribonuclease H1, N-terminal domain"/>
    <property type="match status" value="1"/>
</dbReference>
<dbReference type="STRING" id="97359.A0A550CMD4"/>
<accession>A0A550CMD4</accession>
<dbReference type="OrthoDB" id="3069494at2759"/>
<organism evidence="3 4">
    <name type="scientific">Schizophyllum amplum</name>
    <dbReference type="NCBI Taxonomy" id="97359"/>
    <lineage>
        <taxon>Eukaryota</taxon>
        <taxon>Fungi</taxon>
        <taxon>Dikarya</taxon>
        <taxon>Basidiomycota</taxon>
        <taxon>Agaricomycotina</taxon>
        <taxon>Agaricomycetes</taxon>
        <taxon>Agaricomycetidae</taxon>
        <taxon>Agaricales</taxon>
        <taxon>Schizophyllaceae</taxon>
        <taxon>Schizophyllum</taxon>
    </lineage>
</organism>
<feature type="non-terminal residue" evidence="3">
    <location>
        <position position="194"/>
    </location>
</feature>
<evidence type="ECO:0000259" key="2">
    <source>
        <dbReference type="Pfam" id="PF01693"/>
    </source>
</evidence>
<proteinExistence type="predicted"/>
<reference evidence="3 4" key="1">
    <citation type="journal article" date="2019" name="New Phytol.">
        <title>Comparative genomics reveals unique wood-decay strategies and fruiting body development in the Schizophyllaceae.</title>
        <authorList>
            <person name="Almasi E."/>
            <person name="Sahu N."/>
            <person name="Krizsan K."/>
            <person name="Balint B."/>
            <person name="Kovacs G.M."/>
            <person name="Kiss B."/>
            <person name="Cseklye J."/>
            <person name="Drula E."/>
            <person name="Henrissat B."/>
            <person name="Nagy I."/>
            <person name="Chovatia M."/>
            <person name="Adam C."/>
            <person name="LaButti K."/>
            <person name="Lipzen A."/>
            <person name="Riley R."/>
            <person name="Grigoriev I.V."/>
            <person name="Nagy L.G."/>
        </authorList>
    </citation>
    <scope>NUCLEOTIDE SEQUENCE [LARGE SCALE GENOMIC DNA]</scope>
    <source>
        <strain evidence="3 4">NL-1724</strain>
    </source>
</reference>
<dbReference type="Pfam" id="PF01693">
    <property type="entry name" value="Cauli_VI"/>
    <property type="match status" value="1"/>
</dbReference>
<dbReference type="SUPFAM" id="SSF55658">
    <property type="entry name" value="L9 N-domain-like"/>
    <property type="match status" value="1"/>
</dbReference>
<feature type="region of interest" description="Disordered" evidence="1">
    <location>
        <begin position="115"/>
        <end position="153"/>
    </location>
</feature>
<dbReference type="EMBL" id="VDMD01000004">
    <property type="protein sequence ID" value="TRM65963.1"/>
    <property type="molecule type" value="Genomic_DNA"/>
</dbReference>
<evidence type="ECO:0000256" key="1">
    <source>
        <dbReference type="SAM" id="MobiDB-lite"/>
    </source>
</evidence>
<sequence length="194" mass="21238">MPKAATQKYYAVLNGRHGPKIYDTIDEYRAALDGLSGAVGQKFYSRGKAEEWLQCPNCRTKAKKKKSRRRYPDTPTLWTEFEDDPRIIESKADAIVEVAKVEACVQTDEPVEYDAPIRIQGSPPPLPTPAGSPKREYPSCAATVPPAEHASAGPERQVAAVAPVVTNDVQLSPEQLMVLDLVKTGKNVFFTGPA</sequence>
<dbReference type="Proteomes" id="UP000320762">
    <property type="component" value="Unassembled WGS sequence"/>
</dbReference>
<feature type="domain" description="Ribonuclease H1 N-terminal" evidence="2">
    <location>
        <begin position="8"/>
        <end position="52"/>
    </location>
</feature>
<dbReference type="InterPro" id="IPR037056">
    <property type="entry name" value="RNase_H1_N_sf"/>
</dbReference>
<gene>
    <name evidence="3" type="ORF">BD626DRAFT_453148</name>
</gene>
<dbReference type="AlphaFoldDB" id="A0A550CMD4"/>
<comment type="caution">
    <text evidence="3">The sequence shown here is derived from an EMBL/GenBank/DDBJ whole genome shotgun (WGS) entry which is preliminary data.</text>
</comment>
<evidence type="ECO:0000313" key="3">
    <source>
        <dbReference type="EMBL" id="TRM65963.1"/>
    </source>
</evidence>
<dbReference type="InterPro" id="IPR011320">
    <property type="entry name" value="RNase_H1_N"/>
</dbReference>
<dbReference type="InterPro" id="IPR009027">
    <property type="entry name" value="Ribosomal_bL9/RNase_H1_N"/>
</dbReference>
<evidence type="ECO:0000313" key="4">
    <source>
        <dbReference type="Proteomes" id="UP000320762"/>
    </source>
</evidence>
<protein>
    <recommendedName>
        <fullName evidence="2">Ribonuclease H1 N-terminal domain-containing protein</fullName>
    </recommendedName>
</protein>